<dbReference type="PANTHER" id="PTHR43133:SF46">
    <property type="entry name" value="RNA POLYMERASE SIGMA-70 FACTOR ECF SUBFAMILY"/>
    <property type="match status" value="1"/>
</dbReference>
<evidence type="ECO:0000256" key="1">
    <source>
        <dbReference type="ARBA" id="ARBA00010641"/>
    </source>
</evidence>
<dbReference type="CDD" id="cd06171">
    <property type="entry name" value="Sigma70_r4"/>
    <property type="match status" value="1"/>
</dbReference>
<dbReference type="InterPro" id="IPR013249">
    <property type="entry name" value="RNA_pol_sigma70_r4_t2"/>
</dbReference>
<dbReference type="InterPro" id="IPR007627">
    <property type="entry name" value="RNA_pol_sigma70_r2"/>
</dbReference>
<dbReference type="Pfam" id="PF04542">
    <property type="entry name" value="Sigma70_r2"/>
    <property type="match status" value="1"/>
</dbReference>
<evidence type="ECO:0000259" key="5">
    <source>
        <dbReference type="Pfam" id="PF04542"/>
    </source>
</evidence>
<comment type="similarity">
    <text evidence="1">Belongs to the sigma-70 factor family. ECF subfamily.</text>
</comment>
<evidence type="ECO:0000256" key="3">
    <source>
        <dbReference type="ARBA" id="ARBA00023082"/>
    </source>
</evidence>
<protein>
    <submittedName>
        <fullName evidence="7">RNA polymerase sigma-70 factor, ECF subfamily</fullName>
    </submittedName>
</protein>
<feature type="domain" description="RNA polymerase sigma factor 70 region 4 type 2" evidence="6">
    <location>
        <begin position="128"/>
        <end position="175"/>
    </location>
</feature>
<keyword evidence="8" id="KW-1185">Reference proteome</keyword>
<feature type="domain" description="RNA polymerase sigma-70 region 2" evidence="5">
    <location>
        <begin position="27"/>
        <end position="91"/>
    </location>
</feature>
<dbReference type="PANTHER" id="PTHR43133">
    <property type="entry name" value="RNA POLYMERASE ECF-TYPE SIGMA FACTO"/>
    <property type="match status" value="1"/>
</dbReference>
<dbReference type="InterPro" id="IPR014327">
    <property type="entry name" value="RNA_pol_sigma70_bacteroid"/>
</dbReference>
<evidence type="ECO:0000313" key="8">
    <source>
        <dbReference type="Proteomes" id="UP000192756"/>
    </source>
</evidence>
<dbReference type="EMBL" id="FWXT01000003">
    <property type="protein sequence ID" value="SMC98140.1"/>
    <property type="molecule type" value="Genomic_DNA"/>
</dbReference>
<dbReference type="Gene3D" id="1.10.1740.10">
    <property type="match status" value="1"/>
</dbReference>
<dbReference type="GO" id="GO:0006352">
    <property type="term" value="P:DNA-templated transcription initiation"/>
    <property type="evidence" value="ECO:0007669"/>
    <property type="project" value="InterPro"/>
</dbReference>
<organism evidence="7 8">
    <name type="scientific">Pedobacter africanus</name>
    <dbReference type="NCBI Taxonomy" id="151894"/>
    <lineage>
        <taxon>Bacteria</taxon>
        <taxon>Pseudomonadati</taxon>
        <taxon>Bacteroidota</taxon>
        <taxon>Sphingobacteriia</taxon>
        <taxon>Sphingobacteriales</taxon>
        <taxon>Sphingobacteriaceae</taxon>
        <taxon>Pedobacter</taxon>
    </lineage>
</organism>
<evidence type="ECO:0000256" key="2">
    <source>
        <dbReference type="ARBA" id="ARBA00023015"/>
    </source>
</evidence>
<dbReference type="STRING" id="151894.SAMN04488524_3954"/>
<dbReference type="InterPro" id="IPR036388">
    <property type="entry name" value="WH-like_DNA-bd_sf"/>
</dbReference>
<dbReference type="AlphaFoldDB" id="A0A1W2DKU2"/>
<dbReference type="RefSeq" id="WP_084240714.1">
    <property type="nucleotide sequence ID" value="NZ_FWXT01000003.1"/>
</dbReference>
<dbReference type="InterPro" id="IPR039425">
    <property type="entry name" value="RNA_pol_sigma-70-like"/>
</dbReference>
<dbReference type="InterPro" id="IPR013325">
    <property type="entry name" value="RNA_pol_sigma_r2"/>
</dbReference>
<keyword evidence="4" id="KW-0804">Transcription</keyword>
<dbReference type="InterPro" id="IPR000792">
    <property type="entry name" value="Tscrpt_reg_LuxR_C"/>
</dbReference>
<dbReference type="GO" id="GO:0016987">
    <property type="term" value="F:sigma factor activity"/>
    <property type="evidence" value="ECO:0007669"/>
    <property type="project" value="UniProtKB-KW"/>
</dbReference>
<proteinExistence type="inferred from homology"/>
<dbReference type="GO" id="GO:0003677">
    <property type="term" value="F:DNA binding"/>
    <property type="evidence" value="ECO:0007669"/>
    <property type="project" value="InterPro"/>
</dbReference>
<name>A0A1W2DKU2_9SPHI</name>
<dbReference type="SUPFAM" id="SSF88946">
    <property type="entry name" value="Sigma2 domain of RNA polymerase sigma factors"/>
    <property type="match status" value="1"/>
</dbReference>
<evidence type="ECO:0000313" key="7">
    <source>
        <dbReference type="EMBL" id="SMC98140.1"/>
    </source>
</evidence>
<gene>
    <name evidence="7" type="ORF">SAMN04488524_3954</name>
</gene>
<keyword evidence="3" id="KW-0731">Sigma factor</keyword>
<dbReference type="NCBIfam" id="TIGR02937">
    <property type="entry name" value="sigma70-ECF"/>
    <property type="match status" value="1"/>
</dbReference>
<dbReference type="InterPro" id="IPR014284">
    <property type="entry name" value="RNA_pol_sigma-70_dom"/>
</dbReference>
<evidence type="ECO:0000256" key="4">
    <source>
        <dbReference type="ARBA" id="ARBA00023163"/>
    </source>
</evidence>
<dbReference type="SUPFAM" id="SSF88659">
    <property type="entry name" value="Sigma3 and sigma4 domains of RNA polymerase sigma factors"/>
    <property type="match status" value="1"/>
</dbReference>
<dbReference type="Pfam" id="PF08281">
    <property type="entry name" value="Sigma70_r4_2"/>
    <property type="match status" value="1"/>
</dbReference>
<reference evidence="8" key="1">
    <citation type="submission" date="2017-04" db="EMBL/GenBank/DDBJ databases">
        <authorList>
            <person name="Varghese N."/>
            <person name="Submissions S."/>
        </authorList>
    </citation>
    <scope>NUCLEOTIDE SEQUENCE [LARGE SCALE GENOMIC DNA]</scope>
    <source>
        <strain evidence="8">DSM 12126</strain>
    </source>
</reference>
<keyword evidence="2" id="KW-0805">Transcription regulation</keyword>
<accession>A0A1W2DKU2</accession>
<dbReference type="OrthoDB" id="659577at2"/>
<dbReference type="Gene3D" id="1.10.10.10">
    <property type="entry name" value="Winged helix-like DNA-binding domain superfamily/Winged helix DNA-binding domain"/>
    <property type="match status" value="1"/>
</dbReference>
<sequence>MEGQIHSETKLIIGLRNNEEPVFAIVYDTYKTKLYSFAWRFLKNKELSQEIVQETLISLWTNRQQLDINLPLGPYLYTIARRLTLNALRNAATAIAAREKLWLDLNEAHNETEEAVLLADLQEFTDQSVAKLPKQQQLVFKLSRYEGLSHEEIAERLNISKNTVNNHLVEALKNLRQQFKESGISYGILLAWLLLK</sequence>
<dbReference type="Proteomes" id="UP000192756">
    <property type="component" value="Unassembled WGS sequence"/>
</dbReference>
<evidence type="ECO:0000259" key="6">
    <source>
        <dbReference type="Pfam" id="PF08281"/>
    </source>
</evidence>
<dbReference type="InterPro" id="IPR013324">
    <property type="entry name" value="RNA_pol_sigma_r3/r4-like"/>
</dbReference>
<dbReference type="NCBIfam" id="TIGR02985">
    <property type="entry name" value="Sig70_bacteroi1"/>
    <property type="match status" value="1"/>
</dbReference>
<dbReference type="PRINTS" id="PR00038">
    <property type="entry name" value="HTHLUXR"/>
</dbReference>